<keyword evidence="2" id="KW-0240">DNA-directed RNA polymerase</keyword>
<evidence type="ECO:0000256" key="8">
    <source>
        <dbReference type="ARBA" id="ARBA00023163"/>
    </source>
</evidence>
<dbReference type="PANTHER" id="PTHR32248:SF4">
    <property type="entry name" value="RNA POLYMERASE SIGMA-54 FACTOR"/>
    <property type="match status" value="1"/>
</dbReference>
<dbReference type="PROSITE" id="PS00717">
    <property type="entry name" value="SIGMA54_1"/>
    <property type="match status" value="1"/>
</dbReference>
<accession>A0ABY7HF30</accession>
<keyword evidence="4" id="KW-0548">Nucleotidyltransferase</keyword>
<evidence type="ECO:0000259" key="10">
    <source>
        <dbReference type="Pfam" id="PF04552"/>
    </source>
</evidence>
<keyword evidence="13" id="KW-1185">Reference proteome</keyword>
<keyword evidence="5" id="KW-0805">Transcription regulation</keyword>
<comment type="similarity">
    <text evidence="1">Belongs to the sigma-54 factor family.</text>
</comment>
<keyword evidence="6" id="KW-0731">Sigma factor</keyword>
<dbReference type="Pfam" id="PF00309">
    <property type="entry name" value="Sigma54_AID"/>
    <property type="match status" value="1"/>
</dbReference>
<feature type="region of interest" description="Disordered" evidence="9">
    <location>
        <begin position="70"/>
        <end position="93"/>
    </location>
</feature>
<dbReference type="EMBL" id="CP114040">
    <property type="protein sequence ID" value="WAS97569.1"/>
    <property type="molecule type" value="Genomic_DNA"/>
</dbReference>
<evidence type="ECO:0000256" key="1">
    <source>
        <dbReference type="ARBA" id="ARBA00008798"/>
    </source>
</evidence>
<evidence type="ECO:0000256" key="6">
    <source>
        <dbReference type="ARBA" id="ARBA00023082"/>
    </source>
</evidence>
<evidence type="ECO:0000256" key="7">
    <source>
        <dbReference type="ARBA" id="ARBA00023125"/>
    </source>
</evidence>
<dbReference type="InterPro" id="IPR000394">
    <property type="entry name" value="RNA_pol_sigma_54"/>
</dbReference>
<gene>
    <name evidence="12" type="primary">rpoN</name>
    <name evidence="12" type="ORF">O0S08_15605</name>
</gene>
<proteinExistence type="inferred from homology"/>
<dbReference type="Gene3D" id="1.10.10.60">
    <property type="entry name" value="Homeodomain-like"/>
    <property type="match status" value="1"/>
</dbReference>
<keyword evidence="3" id="KW-0808">Transferase</keyword>
<keyword evidence="8" id="KW-0804">Transcription</keyword>
<organism evidence="12 13">
    <name type="scientific">Nannocystis punicea</name>
    <dbReference type="NCBI Taxonomy" id="2995304"/>
    <lineage>
        <taxon>Bacteria</taxon>
        <taxon>Pseudomonadati</taxon>
        <taxon>Myxococcota</taxon>
        <taxon>Polyangia</taxon>
        <taxon>Nannocystales</taxon>
        <taxon>Nannocystaceae</taxon>
        <taxon>Nannocystis</taxon>
    </lineage>
</organism>
<protein>
    <submittedName>
        <fullName evidence="12">RNA polymerase factor sigma-54</fullName>
    </submittedName>
</protein>
<dbReference type="PROSITE" id="PS00718">
    <property type="entry name" value="SIGMA54_2"/>
    <property type="match status" value="1"/>
</dbReference>
<dbReference type="PROSITE" id="PS50044">
    <property type="entry name" value="SIGMA54_3"/>
    <property type="match status" value="1"/>
</dbReference>
<dbReference type="Gene3D" id="1.10.10.1330">
    <property type="entry name" value="RNA polymerase sigma-54 factor, core-binding domain"/>
    <property type="match status" value="1"/>
</dbReference>
<evidence type="ECO:0000259" key="11">
    <source>
        <dbReference type="Pfam" id="PF04963"/>
    </source>
</evidence>
<dbReference type="Pfam" id="PF04963">
    <property type="entry name" value="Sigma54_CBD"/>
    <property type="match status" value="1"/>
</dbReference>
<name>A0ABY7HF30_9BACT</name>
<dbReference type="PRINTS" id="PR00045">
    <property type="entry name" value="SIGMA54FCT"/>
</dbReference>
<feature type="domain" description="RNA polymerase sigma factor 54 DNA-binding" evidence="10">
    <location>
        <begin position="329"/>
        <end position="487"/>
    </location>
</feature>
<evidence type="ECO:0000256" key="9">
    <source>
        <dbReference type="SAM" id="MobiDB-lite"/>
    </source>
</evidence>
<evidence type="ECO:0000313" key="13">
    <source>
        <dbReference type="Proteomes" id="UP001164459"/>
    </source>
</evidence>
<dbReference type="InterPro" id="IPR038709">
    <property type="entry name" value="RpoN_core-bd_sf"/>
</dbReference>
<dbReference type="InterPro" id="IPR007634">
    <property type="entry name" value="RNA_pol_sigma_54_DNA-bd"/>
</dbReference>
<evidence type="ECO:0000256" key="4">
    <source>
        <dbReference type="ARBA" id="ARBA00022695"/>
    </source>
</evidence>
<dbReference type="NCBIfam" id="TIGR02395">
    <property type="entry name" value="rpoN_sigma"/>
    <property type="match status" value="1"/>
</dbReference>
<dbReference type="PANTHER" id="PTHR32248">
    <property type="entry name" value="RNA POLYMERASE SIGMA-54 FACTOR"/>
    <property type="match status" value="1"/>
</dbReference>
<dbReference type="RefSeq" id="WP_269039938.1">
    <property type="nucleotide sequence ID" value="NZ_CP114040.1"/>
</dbReference>
<sequence length="489" mass="55319">MRQDLRMSTQLVMTPQLQQAIKLLQLSRPELVDLVRSELMENPLLEEAHEIGTSAEEPVSSVELQDAVDAPQNEPAPTEPASSAEVKADEVPKEGADWEAYADSMEYMPPSAGSATRTNNDDEEGPSIEATLTRAETLAEHLMWQVRLSNFGETGEDVAEYIVRCLSPAGYLQESAPQIARKLGVSTLKVETLVRKIQQLDPVAIGSRNLAECLWVQANHPEHPVEDPLVRAIIAKHLHNLEIRNYQAVARDTGEALEEVYEATKVIMGMDPRPARAYGVETPQYITPDVYIIKVGDEFVVTLNDDGLPRLRISGLYKEAVGEHPKAKEYIHERMRSAQWLIRSIQQRQRTIVKVTRSILKFQREFFERGPQHLRPLILKDVAEDIEMHESTVSRVTTNKYVHTPQGIFELKYFFNAGISRTTGDDLASEAVKERIKKLIDLEDEAHPYSDQRLVELLQEEGIDIARRTVAKYREQLGVLSSAKRRKLF</sequence>
<evidence type="ECO:0000256" key="3">
    <source>
        <dbReference type="ARBA" id="ARBA00022679"/>
    </source>
</evidence>
<evidence type="ECO:0000313" key="12">
    <source>
        <dbReference type="EMBL" id="WAS97569.1"/>
    </source>
</evidence>
<dbReference type="InterPro" id="IPR007046">
    <property type="entry name" value="RNA_pol_sigma_54_core-bd"/>
</dbReference>
<evidence type="ECO:0000256" key="5">
    <source>
        <dbReference type="ARBA" id="ARBA00023015"/>
    </source>
</evidence>
<dbReference type="Proteomes" id="UP001164459">
    <property type="component" value="Chromosome"/>
</dbReference>
<keyword evidence="7" id="KW-0238">DNA-binding</keyword>
<dbReference type="Pfam" id="PF04552">
    <property type="entry name" value="Sigma54_DBD"/>
    <property type="match status" value="1"/>
</dbReference>
<dbReference type="PIRSF" id="PIRSF000774">
    <property type="entry name" value="RpoN"/>
    <property type="match status" value="1"/>
</dbReference>
<reference evidence="12" key="1">
    <citation type="submission" date="2022-11" db="EMBL/GenBank/DDBJ databases">
        <title>Minimal conservation of predation-associated metabolite biosynthetic gene clusters underscores biosynthetic potential of Myxococcota including descriptions for ten novel species: Archangium lansinium sp. nov., Myxococcus landrumus sp. nov., Nannocystis bai.</title>
        <authorList>
            <person name="Ahearne A."/>
            <person name="Stevens C."/>
            <person name="Dowd S."/>
        </authorList>
    </citation>
    <scope>NUCLEOTIDE SEQUENCE</scope>
    <source>
        <strain evidence="12">Fl3</strain>
    </source>
</reference>
<evidence type="ECO:0000256" key="2">
    <source>
        <dbReference type="ARBA" id="ARBA00022478"/>
    </source>
</evidence>
<feature type="domain" description="RNA polymerase sigma factor 54 core-binding" evidence="11">
    <location>
        <begin position="128"/>
        <end position="317"/>
    </location>
</feature>